<evidence type="ECO:0000313" key="1">
    <source>
        <dbReference type="EMBL" id="KAF3425411.1"/>
    </source>
</evidence>
<accession>A0A833VN76</accession>
<sequence>MNRSSYGWRAEVVEPEIVLQVASKPEVSIGIKLQYLMAVTYVYLDMPNETESNSNVDEF</sequence>
<protein>
    <submittedName>
        <fullName evidence="1">Uncharacterized protein</fullName>
    </submittedName>
</protein>
<dbReference type="AlphaFoldDB" id="A0A833VN76"/>
<keyword evidence="2" id="KW-1185">Reference proteome</keyword>
<evidence type="ECO:0000313" key="2">
    <source>
        <dbReference type="Proteomes" id="UP000655588"/>
    </source>
</evidence>
<organism evidence="1 2">
    <name type="scientific">Frieseomelitta varia</name>
    <dbReference type="NCBI Taxonomy" id="561572"/>
    <lineage>
        <taxon>Eukaryota</taxon>
        <taxon>Metazoa</taxon>
        <taxon>Ecdysozoa</taxon>
        <taxon>Arthropoda</taxon>
        <taxon>Hexapoda</taxon>
        <taxon>Insecta</taxon>
        <taxon>Pterygota</taxon>
        <taxon>Neoptera</taxon>
        <taxon>Endopterygota</taxon>
        <taxon>Hymenoptera</taxon>
        <taxon>Apocrita</taxon>
        <taxon>Aculeata</taxon>
        <taxon>Apoidea</taxon>
        <taxon>Anthophila</taxon>
        <taxon>Apidae</taxon>
        <taxon>Frieseomelitta</taxon>
    </lineage>
</organism>
<dbReference type="EMBL" id="WNWW01000395">
    <property type="protein sequence ID" value="KAF3425411.1"/>
    <property type="molecule type" value="Genomic_DNA"/>
</dbReference>
<reference evidence="1" key="1">
    <citation type="submission" date="2019-11" db="EMBL/GenBank/DDBJ databases">
        <title>The nuclear and mitochondrial genomes of Frieseomelitta varia - a highly eusocial stingless bee (Meliponini) with a permanently sterile worker caste.</title>
        <authorList>
            <person name="Freitas F.C.P."/>
            <person name="Lourenco A.P."/>
            <person name="Nunes F.M.F."/>
            <person name="Paschoal A.R."/>
            <person name="Abreu F.C.P."/>
            <person name="Barbin F.O."/>
            <person name="Bataglia L."/>
            <person name="Cardoso-Junior C.A.M."/>
            <person name="Cervoni M.S."/>
            <person name="Silva S.R."/>
            <person name="Dalarmi F."/>
            <person name="Del Lama M.A."/>
            <person name="Depintor T.S."/>
            <person name="Ferreira K.M."/>
            <person name="Goria P.S."/>
            <person name="Jaskot M.C."/>
            <person name="Lago D.C."/>
            <person name="Luna-Lucena D."/>
            <person name="Moda L.M."/>
            <person name="Nascimento L."/>
            <person name="Pedrino M."/>
            <person name="Rabico F.O."/>
            <person name="Sanches F.C."/>
            <person name="Santos D.E."/>
            <person name="Santos C.G."/>
            <person name="Vieira J."/>
            <person name="Lopes T.F."/>
            <person name="Barchuk A.R."/>
            <person name="Hartfelder K."/>
            <person name="Simoes Z.L.P."/>
            <person name="Bitondi M.M.G."/>
            <person name="Pinheiro D.G."/>
        </authorList>
    </citation>
    <scope>NUCLEOTIDE SEQUENCE</scope>
    <source>
        <strain evidence="1">USP_RPSP 00005682</strain>
        <tissue evidence="1">Whole individual</tissue>
    </source>
</reference>
<proteinExistence type="predicted"/>
<dbReference type="Proteomes" id="UP000655588">
    <property type="component" value="Unassembled WGS sequence"/>
</dbReference>
<name>A0A833VN76_9HYME</name>
<gene>
    <name evidence="1" type="ORF">E2986_11384</name>
</gene>
<comment type="caution">
    <text evidence="1">The sequence shown here is derived from an EMBL/GenBank/DDBJ whole genome shotgun (WGS) entry which is preliminary data.</text>
</comment>